<dbReference type="InParanoid" id="A0A409Y191"/>
<sequence>MRVIPCSEEPPLYQVDLSLPPQSRYSQICNDYKEEIAKLIPIYDNILSYTPFPGFFSFIAKSLLKKVFSKEETEEIKGIAKDTGVPLHLVVAYNTFLDLFSGCISGGVMAKVPRARESRMLHFRNLDWDMEPLRDMIIRVEYLVSGKVIARAVTYAGYVGVLTGVRRVECVSALEIRSESSTTRNRFHHFLVLVGRQPSIASELRQILLSPGRPPTFTQLTNRFSESKLSSCYITFCTPSSVLVIEKDLSSTTIHTSDTFLAVTNHDQEMESWSPSEWHDLVKEKRVPDIAGAREIVDESMERKACMCSLYREWVEDGQETTLRDIKRWLRIYPIRNECTHFSCIMDPSMPGGGLRWVEACEVER</sequence>
<dbReference type="EMBL" id="NHYE01001327">
    <property type="protein sequence ID" value="PPQ96777.1"/>
    <property type="molecule type" value="Genomic_DNA"/>
</dbReference>
<proteinExistence type="predicted"/>
<name>A0A409Y191_9AGAR</name>
<evidence type="ECO:0000259" key="2">
    <source>
        <dbReference type="Pfam" id="PF15508"/>
    </source>
</evidence>
<feature type="domain" description="Acid ceramidase N-terminal" evidence="2">
    <location>
        <begin position="9"/>
        <end position="63"/>
    </location>
</feature>
<dbReference type="Pfam" id="PF15508">
    <property type="entry name" value="NAAA-beta"/>
    <property type="match status" value="1"/>
</dbReference>
<comment type="caution">
    <text evidence="3">The sequence shown here is derived from an EMBL/GenBank/DDBJ whole genome shotgun (WGS) entry which is preliminary data.</text>
</comment>
<dbReference type="EC" id="3.5.1.23" evidence="1"/>
<dbReference type="InterPro" id="IPR029130">
    <property type="entry name" value="Acid_ceramidase_N"/>
</dbReference>
<gene>
    <name evidence="3" type="ORF">CVT26_006261</name>
</gene>
<dbReference type="PANTHER" id="PTHR28583">
    <property type="entry name" value="ACID AMIDASE"/>
    <property type="match status" value="1"/>
</dbReference>
<dbReference type="STRING" id="231916.A0A409Y191"/>
<dbReference type="GO" id="GO:0017040">
    <property type="term" value="F:N-acylsphingosine amidohydrolase activity"/>
    <property type="evidence" value="ECO:0007669"/>
    <property type="project" value="UniProtKB-EC"/>
</dbReference>
<keyword evidence="4" id="KW-1185">Reference proteome</keyword>
<dbReference type="Proteomes" id="UP000284706">
    <property type="component" value="Unassembled WGS sequence"/>
</dbReference>
<protein>
    <recommendedName>
        <fullName evidence="1">ceramidase</fullName>
        <ecNumber evidence="1">3.5.1.23</ecNumber>
    </recommendedName>
</protein>
<evidence type="ECO:0000313" key="4">
    <source>
        <dbReference type="Proteomes" id="UP000284706"/>
    </source>
</evidence>
<organism evidence="3 4">
    <name type="scientific">Gymnopilus dilepis</name>
    <dbReference type="NCBI Taxonomy" id="231916"/>
    <lineage>
        <taxon>Eukaryota</taxon>
        <taxon>Fungi</taxon>
        <taxon>Dikarya</taxon>
        <taxon>Basidiomycota</taxon>
        <taxon>Agaricomycotina</taxon>
        <taxon>Agaricomycetes</taxon>
        <taxon>Agaricomycetidae</taxon>
        <taxon>Agaricales</taxon>
        <taxon>Agaricineae</taxon>
        <taxon>Hymenogastraceae</taxon>
        <taxon>Gymnopilus</taxon>
    </lineage>
</organism>
<dbReference type="OrthoDB" id="5273684at2759"/>
<evidence type="ECO:0000256" key="1">
    <source>
        <dbReference type="ARBA" id="ARBA00011891"/>
    </source>
</evidence>
<reference evidence="3 4" key="1">
    <citation type="journal article" date="2018" name="Evol. Lett.">
        <title>Horizontal gene cluster transfer increased hallucinogenic mushroom diversity.</title>
        <authorList>
            <person name="Reynolds H.T."/>
            <person name="Vijayakumar V."/>
            <person name="Gluck-Thaler E."/>
            <person name="Korotkin H.B."/>
            <person name="Matheny P.B."/>
            <person name="Slot J.C."/>
        </authorList>
    </citation>
    <scope>NUCLEOTIDE SEQUENCE [LARGE SCALE GENOMIC DNA]</scope>
    <source>
        <strain evidence="3 4">SRW20</strain>
    </source>
</reference>
<dbReference type="PANTHER" id="PTHR28583:SF1">
    <property type="entry name" value="ACID CERAMIDASE"/>
    <property type="match status" value="1"/>
</dbReference>
<dbReference type="Gene3D" id="3.60.60.10">
    <property type="entry name" value="Penicillin V Acylase, Chain A"/>
    <property type="match status" value="1"/>
</dbReference>
<evidence type="ECO:0000313" key="3">
    <source>
        <dbReference type="EMBL" id="PPQ96777.1"/>
    </source>
</evidence>
<accession>A0A409Y191</accession>
<dbReference type="AlphaFoldDB" id="A0A409Y191"/>